<reference evidence="1" key="2">
    <citation type="journal article" date="2023" name="Microbiol Resour">
        <title>Decontamination and Annotation of the Draft Genome Sequence of the Oomycete Lagenidium giganteum ARSEF 373.</title>
        <authorList>
            <person name="Morgan W.R."/>
            <person name="Tartar A."/>
        </authorList>
    </citation>
    <scope>NUCLEOTIDE SEQUENCE</scope>
    <source>
        <strain evidence="1">ARSEF 373</strain>
    </source>
</reference>
<protein>
    <submittedName>
        <fullName evidence="1">Uncharacterized protein</fullName>
    </submittedName>
</protein>
<keyword evidence="2" id="KW-1185">Reference proteome</keyword>
<dbReference type="AlphaFoldDB" id="A0AAV2YL08"/>
<dbReference type="EMBL" id="DAKRPA010000279">
    <property type="protein sequence ID" value="DAZ93958.1"/>
    <property type="molecule type" value="Genomic_DNA"/>
</dbReference>
<evidence type="ECO:0000313" key="1">
    <source>
        <dbReference type="EMBL" id="DAZ93958.1"/>
    </source>
</evidence>
<dbReference type="PANTHER" id="PTHR31152:SF1">
    <property type="entry name" value="PLAC8 FAMILY PROTEIN"/>
    <property type="match status" value="1"/>
</dbReference>
<gene>
    <name evidence="1" type="ORF">N0F65_001093</name>
</gene>
<evidence type="ECO:0000313" key="2">
    <source>
        <dbReference type="Proteomes" id="UP001146120"/>
    </source>
</evidence>
<proteinExistence type="predicted"/>
<dbReference type="Proteomes" id="UP001146120">
    <property type="component" value="Unassembled WGS sequence"/>
</dbReference>
<dbReference type="PANTHER" id="PTHR31152">
    <property type="entry name" value="PLAC8 FAMILY PROTEIN"/>
    <property type="match status" value="1"/>
</dbReference>
<sequence>MCILCSSEPIEGDPRNDRQGKFTVDMMSAPKTDPGCCLASCLCPCCAQIYIRRKALNYDMTKYSCCQGYMDGIMPCIKSGQCGEQSCPTCCLCLESFCCNGCAVSATRMMVMDRYDLRPDEMDNRIIRCNNCIQMFSVICDCLAICITELRDVAQILDCIAQCTYMSVQGCMTAQVNVELNRREQYPPVADEVMDRV</sequence>
<accession>A0AAV2YL08</accession>
<organism evidence="1 2">
    <name type="scientific">Lagenidium giganteum</name>
    <dbReference type="NCBI Taxonomy" id="4803"/>
    <lineage>
        <taxon>Eukaryota</taxon>
        <taxon>Sar</taxon>
        <taxon>Stramenopiles</taxon>
        <taxon>Oomycota</taxon>
        <taxon>Peronosporomycetes</taxon>
        <taxon>Pythiales</taxon>
        <taxon>Pythiaceae</taxon>
    </lineage>
</organism>
<reference evidence="1" key="1">
    <citation type="submission" date="2022-11" db="EMBL/GenBank/DDBJ databases">
        <authorList>
            <person name="Morgan W.R."/>
            <person name="Tartar A."/>
        </authorList>
    </citation>
    <scope>NUCLEOTIDE SEQUENCE</scope>
    <source>
        <strain evidence="1">ARSEF 373</strain>
    </source>
</reference>
<comment type="caution">
    <text evidence="1">The sequence shown here is derived from an EMBL/GenBank/DDBJ whole genome shotgun (WGS) entry which is preliminary data.</text>
</comment>
<name>A0AAV2YL08_9STRA</name>